<dbReference type="CDD" id="cd00143">
    <property type="entry name" value="PP2Cc"/>
    <property type="match status" value="1"/>
</dbReference>
<dbReference type="SUPFAM" id="SSF81606">
    <property type="entry name" value="PP2C-like"/>
    <property type="match status" value="1"/>
</dbReference>
<dbReference type="SMART" id="SM00331">
    <property type="entry name" value="PP2C_SIG"/>
    <property type="match status" value="1"/>
</dbReference>
<feature type="domain" description="PPM-type phosphatase" evidence="2">
    <location>
        <begin position="1"/>
        <end position="248"/>
    </location>
</feature>
<dbReference type="OrthoDB" id="9801841at2"/>
<dbReference type="SMART" id="SM00332">
    <property type="entry name" value="PP2Cc"/>
    <property type="match status" value="1"/>
</dbReference>
<dbReference type="PROSITE" id="PS51746">
    <property type="entry name" value="PPM_2"/>
    <property type="match status" value="1"/>
</dbReference>
<protein>
    <submittedName>
        <fullName evidence="3">Serine/threonine protein phosphatase PrpC</fullName>
    </submittedName>
</protein>
<keyword evidence="1" id="KW-1133">Transmembrane helix</keyword>
<dbReference type="AlphaFoldDB" id="A0A318UCL5"/>
<proteinExistence type="predicted"/>
<keyword evidence="1" id="KW-0812">Transmembrane</keyword>
<dbReference type="Proteomes" id="UP000248198">
    <property type="component" value="Unassembled WGS sequence"/>
</dbReference>
<name>A0A318UCL5_9SPHI</name>
<keyword evidence="1" id="KW-0472">Membrane</keyword>
<evidence type="ECO:0000313" key="3">
    <source>
        <dbReference type="EMBL" id="PYF71529.1"/>
    </source>
</evidence>
<dbReference type="RefSeq" id="WP_110833674.1">
    <property type="nucleotide sequence ID" value="NZ_QKLU01000007.1"/>
</dbReference>
<dbReference type="EMBL" id="QKLU01000007">
    <property type="protein sequence ID" value="PYF71529.1"/>
    <property type="molecule type" value="Genomic_DNA"/>
</dbReference>
<dbReference type="Pfam" id="PF13672">
    <property type="entry name" value="PP2C_2"/>
    <property type="match status" value="1"/>
</dbReference>
<comment type="caution">
    <text evidence="3">The sequence shown here is derived from an EMBL/GenBank/DDBJ whole genome shotgun (WGS) entry which is preliminary data.</text>
</comment>
<reference evidence="3 4" key="1">
    <citation type="submission" date="2018-06" db="EMBL/GenBank/DDBJ databases">
        <title>Genomic Encyclopedia of Archaeal and Bacterial Type Strains, Phase II (KMG-II): from individual species to whole genera.</title>
        <authorList>
            <person name="Goeker M."/>
        </authorList>
    </citation>
    <scope>NUCLEOTIDE SEQUENCE [LARGE SCALE GENOMIC DNA]</scope>
    <source>
        <strain evidence="3 4">DSM 27372</strain>
    </source>
</reference>
<sequence length="368" mass="40823">MSNNIFGLTDRGMVRENNEDAFLSEQLDNGLFLACVIDGVGGYEGGEVAAAIAKDCIRKKLSGLKGNEALIPKMLETLLEANEEIYFRKKENPVLEKMACVLTVVLADIQQNQLYYAHVGDTRLYLFRDEVLVKITQDQSFVGFLEDSGRLTEAEAMKHPKRNEINQALGLDSSQLWPADFVETGQSPFLPGDLLLLCSDGLTDRIDAAHINRILLAPTSLDDKAAALVHAANQAGGQDNITVVLVRNDKAISNHVVTKPAARPVASSIPEAVKDSLNIKEPAQKKNRGLVFFLLILVVLLLGTCAWMYQQIQMLKEKRSIAAPVYENPWVPMTPGLKDTLKKPLRDTIYYRDSIPGKMKKHEKRPVK</sequence>
<dbReference type="InterPro" id="IPR036457">
    <property type="entry name" value="PPM-type-like_dom_sf"/>
</dbReference>
<keyword evidence="4" id="KW-1185">Reference proteome</keyword>
<feature type="transmembrane region" description="Helical" evidence="1">
    <location>
        <begin position="290"/>
        <end position="309"/>
    </location>
</feature>
<dbReference type="Gene3D" id="3.60.40.10">
    <property type="entry name" value="PPM-type phosphatase domain"/>
    <property type="match status" value="1"/>
</dbReference>
<accession>A0A318UCL5</accession>
<organism evidence="3 4">
    <name type="scientific">Pedobacter nutrimenti</name>
    <dbReference type="NCBI Taxonomy" id="1241337"/>
    <lineage>
        <taxon>Bacteria</taxon>
        <taxon>Pseudomonadati</taxon>
        <taxon>Bacteroidota</taxon>
        <taxon>Sphingobacteriia</taxon>
        <taxon>Sphingobacteriales</taxon>
        <taxon>Sphingobacteriaceae</taxon>
        <taxon>Pedobacter</taxon>
    </lineage>
</organism>
<evidence type="ECO:0000256" key="1">
    <source>
        <dbReference type="SAM" id="Phobius"/>
    </source>
</evidence>
<evidence type="ECO:0000313" key="4">
    <source>
        <dbReference type="Proteomes" id="UP000248198"/>
    </source>
</evidence>
<gene>
    <name evidence="3" type="ORF">B0O44_107144</name>
</gene>
<dbReference type="InterPro" id="IPR001932">
    <property type="entry name" value="PPM-type_phosphatase-like_dom"/>
</dbReference>
<evidence type="ECO:0000259" key="2">
    <source>
        <dbReference type="PROSITE" id="PS51746"/>
    </source>
</evidence>